<keyword evidence="4" id="KW-1185">Reference proteome</keyword>
<gene>
    <name evidence="3" type="ORF">PEPS_13590</name>
</gene>
<dbReference type="PROSITE" id="PS51257">
    <property type="entry name" value="PROKAR_LIPOPROTEIN"/>
    <property type="match status" value="1"/>
</dbReference>
<reference evidence="3 4" key="1">
    <citation type="submission" date="2021-12" db="EMBL/GenBank/DDBJ databases">
        <title>Genome sequencing of bacteria with rrn-lacking chromosome and rrn-plasmid.</title>
        <authorList>
            <person name="Anda M."/>
            <person name="Iwasaki W."/>
        </authorList>
    </citation>
    <scope>NUCLEOTIDE SEQUENCE [LARGE SCALE GENOMIC DNA]</scope>
    <source>
        <strain evidence="3 4">NBRC 101262</strain>
    </source>
</reference>
<evidence type="ECO:0000256" key="1">
    <source>
        <dbReference type="SAM" id="MobiDB-lite"/>
    </source>
</evidence>
<accession>A0ABM7VDP5</accession>
<keyword evidence="2" id="KW-0732">Signal</keyword>
<evidence type="ECO:0000313" key="4">
    <source>
        <dbReference type="Proteomes" id="UP001354989"/>
    </source>
</evidence>
<organism evidence="3 4">
    <name type="scientific">Persicobacter psychrovividus</name>
    <dbReference type="NCBI Taxonomy" id="387638"/>
    <lineage>
        <taxon>Bacteria</taxon>
        <taxon>Pseudomonadati</taxon>
        <taxon>Bacteroidota</taxon>
        <taxon>Cytophagia</taxon>
        <taxon>Cytophagales</taxon>
        <taxon>Persicobacteraceae</taxon>
        <taxon>Persicobacter</taxon>
    </lineage>
</organism>
<evidence type="ECO:0008006" key="5">
    <source>
        <dbReference type="Google" id="ProtNLM"/>
    </source>
</evidence>
<dbReference type="Proteomes" id="UP001354989">
    <property type="component" value="Chromosome"/>
</dbReference>
<feature type="signal peptide" evidence="2">
    <location>
        <begin position="1"/>
        <end position="29"/>
    </location>
</feature>
<feature type="chain" id="PRO_5046886254" description="Lipoprotein" evidence="2">
    <location>
        <begin position="30"/>
        <end position="256"/>
    </location>
</feature>
<name>A0ABM7VDP5_9BACT</name>
<evidence type="ECO:0000313" key="3">
    <source>
        <dbReference type="EMBL" id="BDC99078.1"/>
    </source>
</evidence>
<feature type="compositionally biased region" description="Polar residues" evidence="1">
    <location>
        <begin position="203"/>
        <end position="214"/>
    </location>
</feature>
<proteinExistence type="predicted"/>
<sequence length="256" mass="29235">MTNFFNRPISFLLCALAMVLLSACGSSHRYKTPLDELVKRLDKYPNFTIILYDMDADGTFFTTYKQQYKVVIEEDGVPKSEITPWAEVSQRTFHQYEDAMGMEIAAKKEGKLNKSVVPAGYSNYVGNSQYGHWVDRGGSSFWEFYGRYAFMSSMFNLMSHPIRRSYYNDYYSNYRSRGRDYYGPVNPSSGRSYYGTYADKNTRSNSKWSKSSAFKSRVQSRSSRSSSRSSKSSGWGSRSRSSSSSSYRSRGGGFGK</sequence>
<dbReference type="RefSeq" id="WP_332921668.1">
    <property type="nucleotide sequence ID" value="NZ_AP025292.1"/>
</dbReference>
<feature type="region of interest" description="Disordered" evidence="1">
    <location>
        <begin position="201"/>
        <end position="256"/>
    </location>
</feature>
<dbReference type="EMBL" id="AP025292">
    <property type="protein sequence ID" value="BDC99078.1"/>
    <property type="molecule type" value="Genomic_DNA"/>
</dbReference>
<evidence type="ECO:0000256" key="2">
    <source>
        <dbReference type="SAM" id="SignalP"/>
    </source>
</evidence>
<protein>
    <recommendedName>
        <fullName evidence="5">Lipoprotein</fullName>
    </recommendedName>
</protein>
<feature type="compositionally biased region" description="Low complexity" evidence="1">
    <location>
        <begin position="216"/>
        <end position="249"/>
    </location>
</feature>